<dbReference type="InterPro" id="IPR005226">
    <property type="entry name" value="UPF0014_fam"/>
</dbReference>
<feature type="transmembrane region" description="Helical" evidence="6">
    <location>
        <begin position="184"/>
        <end position="207"/>
    </location>
</feature>
<keyword evidence="4 6" id="KW-1133">Transmembrane helix</keyword>
<evidence type="ECO:0000313" key="8">
    <source>
        <dbReference type="Proteomes" id="UP001596527"/>
    </source>
</evidence>
<evidence type="ECO:0000256" key="6">
    <source>
        <dbReference type="SAM" id="Phobius"/>
    </source>
</evidence>
<feature type="transmembrane region" description="Helical" evidence="6">
    <location>
        <begin position="6"/>
        <end position="27"/>
    </location>
</feature>
<evidence type="ECO:0000256" key="5">
    <source>
        <dbReference type="ARBA" id="ARBA00023136"/>
    </source>
</evidence>
<evidence type="ECO:0000313" key="7">
    <source>
        <dbReference type="EMBL" id="MFC7581901.1"/>
    </source>
</evidence>
<feature type="transmembrane region" description="Helical" evidence="6">
    <location>
        <begin position="129"/>
        <end position="149"/>
    </location>
</feature>
<evidence type="ECO:0000256" key="2">
    <source>
        <dbReference type="ARBA" id="ARBA00005268"/>
    </source>
</evidence>
<keyword evidence="8" id="KW-1185">Reference proteome</keyword>
<accession>A0ABW2SPW6</accession>
<feature type="transmembrane region" description="Helical" evidence="6">
    <location>
        <begin position="66"/>
        <end position="85"/>
    </location>
</feature>
<comment type="caution">
    <text evidence="7">The sequence shown here is derived from an EMBL/GenBank/DDBJ whole genome shotgun (WGS) entry which is preliminary data.</text>
</comment>
<dbReference type="PANTHER" id="PTHR30028:SF0">
    <property type="entry name" value="PROTEIN ALUMINUM SENSITIVE 3"/>
    <property type="match status" value="1"/>
</dbReference>
<dbReference type="Proteomes" id="UP001596527">
    <property type="component" value="Unassembled WGS sequence"/>
</dbReference>
<organism evidence="7 8">
    <name type="scientific">Schaalia naturae</name>
    <dbReference type="NCBI Taxonomy" id="635203"/>
    <lineage>
        <taxon>Bacteria</taxon>
        <taxon>Bacillati</taxon>
        <taxon>Actinomycetota</taxon>
        <taxon>Actinomycetes</taxon>
        <taxon>Actinomycetales</taxon>
        <taxon>Actinomycetaceae</taxon>
        <taxon>Schaalia</taxon>
    </lineage>
</organism>
<evidence type="ECO:0000256" key="4">
    <source>
        <dbReference type="ARBA" id="ARBA00022989"/>
    </source>
</evidence>
<comment type="subcellular location">
    <subcellularLocation>
        <location evidence="1">Membrane</location>
        <topology evidence="1">Multi-pass membrane protein</topology>
    </subcellularLocation>
</comment>
<dbReference type="RefSeq" id="WP_182050054.1">
    <property type="nucleotide sequence ID" value="NZ_JBHTEF010000001.1"/>
</dbReference>
<reference evidence="8" key="1">
    <citation type="journal article" date="2019" name="Int. J. Syst. Evol. Microbiol.">
        <title>The Global Catalogue of Microorganisms (GCM) 10K type strain sequencing project: providing services to taxonomists for standard genome sequencing and annotation.</title>
        <authorList>
            <consortium name="The Broad Institute Genomics Platform"/>
            <consortium name="The Broad Institute Genome Sequencing Center for Infectious Disease"/>
            <person name="Wu L."/>
            <person name="Ma J."/>
        </authorList>
    </citation>
    <scope>NUCLEOTIDE SEQUENCE [LARGE SCALE GENOMIC DNA]</scope>
    <source>
        <strain evidence="8">CCUG 56698</strain>
    </source>
</reference>
<name>A0ABW2SPW6_9ACTO</name>
<keyword evidence="5 6" id="KW-0472">Membrane</keyword>
<feature type="transmembrane region" description="Helical" evidence="6">
    <location>
        <begin position="219"/>
        <end position="244"/>
    </location>
</feature>
<proteinExistence type="inferred from homology"/>
<sequence>MNGGLVEVPISGLVVAALVVVVIAAAVQALTKREGVRTLWAAVRMTAQLVVVGFVLTWVFDNPNPAITVLLLAIMIGFGIFTVYGQHRGRMNARQRWVVAAALAVGPVLALAVFLVGIVQIPQFWDPRYVIPTAGMIIGNSMTGVNLALNGIQNGMRDRRSEVEQALYLGATPARATRDIRTDAFTSAVTPTTTSMLSMGIIFLPGMMTGQILSGVDPLIAVVYQAVIMVGILLSVVLTSAIILRWGMGGYFDAGARLIAPSDDQRS</sequence>
<gene>
    <name evidence="7" type="ORF">ACFQWG_11910</name>
</gene>
<feature type="transmembrane region" description="Helical" evidence="6">
    <location>
        <begin position="39"/>
        <end position="60"/>
    </location>
</feature>
<protein>
    <submittedName>
        <fullName evidence="7">ABC transporter permease</fullName>
    </submittedName>
</protein>
<keyword evidence="3 6" id="KW-0812">Transmembrane</keyword>
<dbReference type="Pfam" id="PF03649">
    <property type="entry name" value="UPF0014"/>
    <property type="match status" value="1"/>
</dbReference>
<dbReference type="EMBL" id="JBHTEF010000001">
    <property type="protein sequence ID" value="MFC7581901.1"/>
    <property type="molecule type" value="Genomic_DNA"/>
</dbReference>
<evidence type="ECO:0000256" key="3">
    <source>
        <dbReference type="ARBA" id="ARBA00022692"/>
    </source>
</evidence>
<comment type="similarity">
    <text evidence="2">Belongs to the UPF0014 family.</text>
</comment>
<dbReference type="PANTHER" id="PTHR30028">
    <property type="entry name" value="UPF0014 INNER MEMBRANE PROTEIN YBBM-RELATED"/>
    <property type="match status" value="1"/>
</dbReference>
<evidence type="ECO:0000256" key="1">
    <source>
        <dbReference type="ARBA" id="ARBA00004141"/>
    </source>
</evidence>
<feature type="transmembrane region" description="Helical" evidence="6">
    <location>
        <begin position="97"/>
        <end position="123"/>
    </location>
</feature>